<name>A0A1X1ZFC1_9MYCO</name>
<evidence type="ECO:0000313" key="1">
    <source>
        <dbReference type="EMBL" id="ORW21996.1"/>
    </source>
</evidence>
<sequence length="267" mass="29223">MQTVIEGAAQIDGRWCTTGDIQVIDSGVEHGDLVVGPQGVTLMTMFAERSGLAPTFVDPDDQKRFDTTCRAGVEAVASGGMENSFVFLPSRPDYTPRRGIKILDPEIKAIDAETASALYERPGIRWTSIYDDNLPWGEPILNARSALIVLGARENKNSPVVGVVSVGPGPGDRLRGRHIHKSAAVNLVIEGALYMDGVWLRPGEAKIVPADFEYGDGLVGPEGVKFLEIWADQFGVEPEFVDPDDRAFFEYRKAGGHLQRRWTSDPR</sequence>
<dbReference type="InterPro" id="IPR011051">
    <property type="entry name" value="RmlC_Cupin_sf"/>
</dbReference>
<protein>
    <submittedName>
        <fullName evidence="1">Uncharacterized protein</fullName>
    </submittedName>
</protein>
<accession>A0A1X1ZFC1</accession>
<evidence type="ECO:0000313" key="2">
    <source>
        <dbReference type="Proteomes" id="UP000193529"/>
    </source>
</evidence>
<dbReference type="EMBL" id="LQPJ01000116">
    <property type="protein sequence ID" value="ORW21996.1"/>
    <property type="molecule type" value="Genomic_DNA"/>
</dbReference>
<organism evidence="1 2">
    <name type="scientific">Mycobacterium palustre</name>
    <dbReference type="NCBI Taxonomy" id="153971"/>
    <lineage>
        <taxon>Bacteria</taxon>
        <taxon>Bacillati</taxon>
        <taxon>Actinomycetota</taxon>
        <taxon>Actinomycetes</taxon>
        <taxon>Mycobacteriales</taxon>
        <taxon>Mycobacteriaceae</taxon>
        <taxon>Mycobacterium</taxon>
        <taxon>Mycobacterium simiae complex</taxon>
    </lineage>
</organism>
<reference evidence="1 2" key="1">
    <citation type="submission" date="2016-01" db="EMBL/GenBank/DDBJ databases">
        <title>The new phylogeny of the genus Mycobacterium.</title>
        <authorList>
            <person name="Tarcisio F."/>
            <person name="Conor M."/>
            <person name="Antonella G."/>
            <person name="Elisabetta G."/>
            <person name="Giulia F.S."/>
            <person name="Sara T."/>
            <person name="Anna F."/>
            <person name="Clotilde B."/>
            <person name="Roberto B."/>
            <person name="Veronica D.S."/>
            <person name="Fabio R."/>
            <person name="Monica P."/>
            <person name="Olivier J."/>
            <person name="Enrico T."/>
            <person name="Nicola S."/>
        </authorList>
    </citation>
    <scope>NUCLEOTIDE SEQUENCE [LARGE SCALE GENOMIC DNA]</scope>
    <source>
        <strain evidence="1 2">DSM 44572</strain>
    </source>
</reference>
<gene>
    <name evidence="1" type="ORF">AWC19_13690</name>
</gene>
<keyword evidence="2" id="KW-1185">Reference proteome</keyword>
<proteinExistence type="predicted"/>
<dbReference type="Proteomes" id="UP000193529">
    <property type="component" value="Unassembled WGS sequence"/>
</dbReference>
<dbReference type="AlphaFoldDB" id="A0A1X1ZFC1"/>
<dbReference type="SUPFAM" id="SSF51182">
    <property type="entry name" value="RmlC-like cupins"/>
    <property type="match status" value="1"/>
</dbReference>
<comment type="caution">
    <text evidence="1">The sequence shown here is derived from an EMBL/GenBank/DDBJ whole genome shotgun (WGS) entry which is preliminary data.</text>
</comment>